<evidence type="ECO:0000256" key="1">
    <source>
        <dbReference type="PROSITE-ProRule" id="PRU00122"/>
    </source>
</evidence>
<dbReference type="PANTHER" id="PTHR15036">
    <property type="entry name" value="PIKACHURIN-LIKE PROTEIN"/>
    <property type="match status" value="1"/>
</dbReference>
<dbReference type="OrthoDB" id="5989513at2759"/>
<evidence type="ECO:0000259" key="2">
    <source>
        <dbReference type="PROSITE" id="PS50025"/>
    </source>
</evidence>
<dbReference type="Pfam" id="PF02210">
    <property type="entry name" value="Laminin_G_2"/>
    <property type="match status" value="1"/>
</dbReference>
<evidence type="ECO:0000313" key="3">
    <source>
        <dbReference type="EMBL" id="KAJ7381536.1"/>
    </source>
</evidence>
<accession>A0A9X0CZS5</accession>
<dbReference type="PROSITE" id="PS50025">
    <property type="entry name" value="LAM_G_DOMAIN"/>
    <property type="match status" value="1"/>
</dbReference>
<dbReference type="AlphaFoldDB" id="A0A9X0CZS5"/>
<dbReference type="SUPFAM" id="SSF49899">
    <property type="entry name" value="Concanavalin A-like lectins/glucanases"/>
    <property type="match status" value="1"/>
</dbReference>
<feature type="non-terminal residue" evidence="3">
    <location>
        <position position="1"/>
    </location>
</feature>
<comment type="caution">
    <text evidence="3">The sequence shown here is derived from an EMBL/GenBank/DDBJ whole genome shotgun (WGS) entry which is preliminary data.</text>
</comment>
<protein>
    <recommendedName>
        <fullName evidence="2">Laminin G domain-containing protein</fullName>
    </recommendedName>
</protein>
<reference evidence="3" key="1">
    <citation type="submission" date="2023-01" db="EMBL/GenBank/DDBJ databases">
        <title>Genome assembly of the deep-sea coral Lophelia pertusa.</title>
        <authorList>
            <person name="Herrera S."/>
            <person name="Cordes E."/>
        </authorList>
    </citation>
    <scope>NUCLEOTIDE SEQUENCE</scope>
    <source>
        <strain evidence="3">USNM1676648</strain>
        <tissue evidence="3">Polyp</tissue>
    </source>
</reference>
<dbReference type="GO" id="GO:0016020">
    <property type="term" value="C:membrane"/>
    <property type="evidence" value="ECO:0007669"/>
    <property type="project" value="UniProtKB-SubCell"/>
</dbReference>
<dbReference type="InterPro" id="IPR001791">
    <property type="entry name" value="Laminin_G"/>
</dbReference>
<dbReference type="EMBL" id="MU826315">
    <property type="protein sequence ID" value="KAJ7381536.1"/>
    <property type="molecule type" value="Genomic_DNA"/>
</dbReference>
<gene>
    <name evidence="3" type="ORF">OS493_040633</name>
</gene>
<dbReference type="InterPro" id="IPR050372">
    <property type="entry name" value="Neurexin-related_CASP"/>
</dbReference>
<dbReference type="PANTHER" id="PTHR15036:SF49">
    <property type="entry name" value="AXOTACTIN"/>
    <property type="match status" value="1"/>
</dbReference>
<feature type="domain" description="Laminin G" evidence="2">
    <location>
        <begin position="4"/>
        <end position="187"/>
    </location>
</feature>
<sequence>RASSETLTNSTTSFLQLKRWNVSETRGLGFRFKTFLPDALLLYMDDEGKTNFLRVELFQGKLRLTCSHGLRFGAMAVEIGDNLNDLVWHQVLLERNNSITTISLESGRSKSTVNSREETSLIIKSPMYFGGLPPNLNANRVTQPSVTILSRFLGCITDIELFEYSNSGQGNRRKGVLEKSDGISPGCIDKCQRENTCLNNGTCLKQIHHDWVRLYRDWLQRTGL</sequence>
<evidence type="ECO:0000313" key="4">
    <source>
        <dbReference type="Proteomes" id="UP001163046"/>
    </source>
</evidence>
<keyword evidence="4" id="KW-1185">Reference proteome</keyword>
<dbReference type="CDD" id="cd00110">
    <property type="entry name" value="LamG"/>
    <property type="match status" value="1"/>
</dbReference>
<comment type="caution">
    <text evidence="1">Lacks conserved residue(s) required for the propagation of feature annotation.</text>
</comment>
<dbReference type="Proteomes" id="UP001163046">
    <property type="component" value="Unassembled WGS sequence"/>
</dbReference>
<name>A0A9X0CZS5_9CNID</name>
<proteinExistence type="predicted"/>
<dbReference type="Gene3D" id="2.60.120.200">
    <property type="match status" value="1"/>
</dbReference>
<dbReference type="InterPro" id="IPR013320">
    <property type="entry name" value="ConA-like_dom_sf"/>
</dbReference>
<organism evidence="3 4">
    <name type="scientific">Desmophyllum pertusum</name>
    <dbReference type="NCBI Taxonomy" id="174260"/>
    <lineage>
        <taxon>Eukaryota</taxon>
        <taxon>Metazoa</taxon>
        <taxon>Cnidaria</taxon>
        <taxon>Anthozoa</taxon>
        <taxon>Hexacorallia</taxon>
        <taxon>Scleractinia</taxon>
        <taxon>Caryophylliina</taxon>
        <taxon>Caryophylliidae</taxon>
        <taxon>Desmophyllum</taxon>
    </lineage>
</organism>
<dbReference type="SMART" id="SM00282">
    <property type="entry name" value="LamG"/>
    <property type="match status" value="1"/>
</dbReference>